<evidence type="ECO:0000256" key="8">
    <source>
        <dbReference type="ARBA" id="ARBA00048679"/>
    </source>
</evidence>
<comment type="catalytic activity">
    <reaction evidence="7">
        <text>L-threonyl-[protein] + ATP = O-phospho-L-threonyl-[protein] + ADP + H(+)</text>
        <dbReference type="Rhea" id="RHEA:46608"/>
        <dbReference type="Rhea" id="RHEA-COMP:11060"/>
        <dbReference type="Rhea" id="RHEA-COMP:11605"/>
        <dbReference type="ChEBI" id="CHEBI:15378"/>
        <dbReference type="ChEBI" id="CHEBI:30013"/>
        <dbReference type="ChEBI" id="CHEBI:30616"/>
        <dbReference type="ChEBI" id="CHEBI:61977"/>
        <dbReference type="ChEBI" id="CHEBI:456216"/>
        <dbReference type="EC" id="2.7.11.1"/>
    </reaction>
</comment>
<evidence type="ECO:0000256" key="6">
    <source>
        <dbReference type="ARBA" id="ARBA00022840"/>
    </source>
</evidence>
<dbReference type="PROSITE" id="PS50011">
    <property type="entry name" value="PROTEIN_KINASE_DOM"/>
    <property type="match status" value="1"/>
</dbReference>
<dbReference type="HOGENOM" id="CLU_000288_135_2_9"/>
<dbReference type="Proteomes" id="UP000009226">
    <property type="component" value="Chromosome"/>
</dbReference>
<dbReference type="InterPro" id="IPR000719">
    <property type="entry name" value="Prot_kinase_dom"/>
</dbReference>
<dbReference type="InterPro" id="IPR008271">
    <property type="entry name" value="Ser/Thr_kinase_AS"/>
</dbReference>
<keyword evidence="2 12" id="KW-0723">Serine/threonine-protein kinase</keyword>
<keyword evidence="4" id="KW-0547">Nucleotide-binding</keyword>
<accession>F6B4P1</accession>
<dbReference type="GO" id="GO:0004674">
    <property type="term" value="F:protein serine/threonine kinase activity"/>
    <property type="evidence" value="ECO:0007669"/>
    <property type="project" value="UniProtKB-KW"/>
</dbReference>
<dbReference type="AlphaFoldDB" id="F6B4P1"/>
<dbReference type="FunFam" id="1.10.510.10:FF:000021">
    <property type="entry name" value="Serine/threonine protein kinase"/>
    <property type="match status" value="1"/>
</dbReference>
<dbReference type="CDD" id="cd14014">
    <property type="entry name" value="STKc_PknB_like"/>
    <property type="match status" value="1"/>
</dbReference>
<evidence type="ECO:0000313" key="12">
    <source>
        <dbReference type="EMBL" id="AEF94153.1"/>
    </source>
</evidence>
<keyword evidence="9" id="KW-0472">Membrane</keyword>
<dbReference type="EC" id="2.7.11.1" evidence="1"/>
<dbReference type="eggNOG" id="COG2815">
    <property type="taxonomic scope" value="Bacteria"/>
</dbReference>
<evidence type="ECO:0000259" key="10">
    <source>
        <dbReference type="PROSITE" id="PS50011"/>
    </source>
</evidence>
<dbReference type="GO" id="GO:0005524">
    <property type="term" value="F:ATP binding"/>
    <property type="evidence" value="ECO:0007669"/>
    <property type="project" value="UniProtKB-KW"/>
</dbReference>
<dbReference type="RefSeq" id="WP_013810104.1">
    <property type="nucleotide sequence ID" value="NC_015565.1"/>
</dbReference>
<dbReference type="eggNOG" id="COG0515">
    <property type="taxonomic scope" value="Bacteria"/>
</dbReference>
<feature type="domain" description="PASTA" evidence="11">
    <location>
        <begin position="346"/>
        <end position="412"/>
    </location>
</feature>
<dbReference type="EMBL" id="CP002736">
    <property type="protein sequence ID" value="AEF94153.1"/>
    <property type="molecule type" value="Genomic_DNA"/>
</dbReference>
<keyword evidence="6" id="KW-0067">ATP-binding</keyword>
<keyword evidence="3 12" id="KW-0808">Transferase</keyword>
<dbReference type="FunFam" id="3.30.200.20:FF:000035">
    <property type="entry name" value="Serine/threonine protein kinase Stk1"/>
    <property type="match status" value="1"/>
</dbReference>
<keyword evidence="9" id="KW-0812">Transmembrane</keyword>
<keyword evidence="5 12" id="KW-0418">Kinase</keyword>
<sequence length="625" mass="68652">MIGKLLGNRYEILEQLGGGGMALVWKGKDTFLNRLVTIKVLRPEYASDQDFVRRFRREAQAVASLSHPNIVSIYDVGQENDAHYLVMEYVDGESLKELIRREAPLAPGRVVEIGRQIAEALEHAHENNIIHRDVKPHNILITKTGRAKLTDFGIAQASAATVTHTDTIVGSVHYISPEQAKGEPAGPKSDIYSLGVVLYEMLTGQVPYQGDGAISVALKHIQEQPPSLRQINPKVPEDLEKVVLRAMDKIPDRRQKSARALADDLVTISEETRNLTPYIDEDDERTRILPNPVVIRPDRQEAREPKSVSPVSAHRKKMKPTAWVILGLLALALIAGAGLALNSYLNVGEVKVPAVEGRNYVEAEQLLKEQGLNVKIVRQNHDRIPKDIVISQDPAANDIVKKGRIVQLTVSNGQDLVKVPDVVDWSFEDARLELINAGFEVETTEPVYSNSIAEGKIAEQSPRANSMAPRGSTIKLSVSKGPEPKPTKVPDLTGLTQEEARAKLVGVGLELDETIGQTESPDQLPGRVARQEPTANTEVQQGSKVKIFLNVGPGPAPQDVKVIVPVPQDGKTHEVKITKEDAEGKKDVYVSTHQPGDTVIKEIRVYGHGNIKVFIDGSLLYSKDI</sequence>
<dbReference type="KEGG" id="dca:Desca_1294"/>
<evidence type="ECO:0000256" key="7">
    <source>
        <dbReference type="ARBA" id="ARBA00047899"/>
    </source>
</evidence>
<evidence type="ECO:0000256" key="4">
    <source>
        <dbReference type="ARBA" id="ARBA00022741"/>
    </source>
</evidence>
<name>F6B4P1_DESCC</name>
<dbReference type="Gene3D" id="3.30.10.20">
    <property type="match status" value="3"/>
</dbReference>
<keyword evidence="13" id="KW-1185">Reference proteome</keyword>
<gene>
    <name evidence="12" type="ordered locus">Desca_1294</name>
</gene>
<protein>
    <recommendedName>
        <fullName evidence="1">non-specific serine/threonine protein kinase</fullName>
        <ecNumber evidence="1">2.7.11.1</ecNumber>
    </recommendedName>
</protein>
<dbReference type="PANTHER" id="PTHR43289:SF34">
    <property type="entry name" value="SERINE_THREONINE-PROTEIN KINASE YBDM-RELATED"/>
    <property type="match status" value="1"/>
</dbReference>
<dbReference type="InterPro" id="IPR011009">
    <property type="entry name" value="Kinase-like_dom_sf"/>
</dbReference>
<dbReference type="Pfam" id="PF00069">
    <property type="entry name" value="Pkinase"/>
    <property type="match status" value="1"/>
</dbReference>
<dbReference type="Gene3D" id="3.30.200.20">
    <property type="entry name" value="Phosphorylase Kinase, domain 1"/>
    <property type="match status" value="1"/>
</dbReference>
<dbReference type="STRING" id="868595.Desca_1294"/>
<dbReference type="PANTHER" id="PTHR43289">
    <property type="entry name" value="MITOGEN-ACTIVATED PROTEIN KINASE KINASE KINASE 20-RELATED"/>
    <property type="match status" value="1"/>
</dbReference>
<dbReference type="CDD" id="cd06577">
    <property type="entry name" value="PASTA_pknB"/>
    <property type="match status" value="3"/>
</dbReference>
<feature type="transmembrane region" description="Helical" evidence="9">
    <location>
        <begin position="322"/>
        <end position="345"/>
    </location>
</feature>
<evidence type="ECO:0000256" key="2">
    <source>
        <dbReference type="ARBA" id="ARBA00022527"/>
    </source>
</evidence>
<organism evidence="12 13">
    <name type="scientific">Desulfotomaculum nigrificans (strain DSM 14880 / VKM B-2319 / CO-1-SRB)</name>
    <name type="common">Desulfotomaculum carboxydivorans</name>
    <dbReference type="NCBI Taxonomy" id="868595"/>
    <lineage>
        <taxon>Bacteria</taxon>
        <taxon>Bacillati</taxon>
        <taxon>Bacillota</taxon>
        <taxon>Clostridia</taxon>
        <taxon>Eubacteriales</taxon>
        <taxon>Desulfotomaculaceae</taxon>
        <taxon>Desulfotomaculum</taxon>
    </lineage>
</organism>
<dbReference type="SUPFAM" id="SSF56112">
    <property type="entry name" value="Protein kinase-like (PK-like)"/>
    <property type="match status" value="1"/>
</dbReference>
<dbReference type="PROSITE" id="PS00108">
    <property type="entry name" value="PROTEIN_KINASE_ST"/>
    <property type="match status" value="1"/>
</dbReference>
<evidence type="ECO:0000256" key="5">
    <source>
        <dbReference type="ARBA" id="ARBA00022777"/>
    </source>
</evidence>
<dbReference type="NCBIfam" id="NF033483">
    <property type="entry name" value="PknB_PASTA_kin"/>
    <property type="match status" value="1"/>
</dbReference>
<dbReference type="SMART" id="SM00220">
    <property type="entry name" value="S_TKc"/>
    <property type="match status" value="1"/>
</dbReference>
<feature type="domain" description="PASTA" evidence="11">
    <location>
        <begin position="413"/>
        <end position="480"/>
    </location>
</feature>
<feature type="domain" description="PASTA" evidence="11">
    <location>
        <begin position="483"/>
        <end position="551"/>
    </location>
</feature>
<dbReference type="SMART" id="SM00740">
    <property type="entry name" value="PASTA"/>
    <property type="match status" value="3"/>
</dbReference>
<evidence type="ECO:0000256" key="9">
    <source>
        <dbReference type="SAM" id="Phobius"/>
    </source>
</evidence>
<dbReference type="PROSITE" id="PS51178">
    <property type="entry name" value="PASTA"/>
    <property type="match status" value="3"/>
</dbReference>
<evidence type="ECO:0000256" key="3">
    <source>
        <dbReference type="ARBA" id="ARBA00022679"/>
    </source>
</evidence>
<evidence type="ECO:0000256" key="1">
    <source>
        <dbReference type="ARBA" id="ARBA00012513"/>
    </source>
</evidence>
<comment type="catalytic activity">
    <reaction evidence="8">
        <text>L-seryl-[protein] + ATP = O-phospho-L-seryl-[protein] + ADP + H(+)</text>
        <dbReference type="Rhea" id="RHEA:17989"/>
        <dbReference type="Rhea" id="RHEA-COMP:9863"/>
        <dbReference type="Rhea" id="RHEA-COMP:11604"/>
        <dbReference type="ChEBI" id="CHEBI:15378"/>
        <dbReference type="ChEBI" id="CHEBI:29999"/>
        <dbReference type="ChEBI" id="CHEBI:30616"/>
        <dbReference type="ChEBI" id="CHEBI:83421"/>
        <dbReference type="ChEBI" id="CHEBI:456216"/>
        <dbReference type="EC" id="2.7.11.1"/>
    </reaction>
</comment>
<dbReference type="Gene3D" id="1.10.510.10">
    <property type="entry name" value="Transferase(Phosphotransferase) domain 1"/>
    <property type="match status" value="1"/>
</dbReference>
<feature type="domain" description="Protein kinase" evidence="10">
    <location>
        <begin position="10"/>
        <end position="266"/>
    </location>
</feature>
<evidence type="ECO:0000259" key="11">
    <source>
        <dbReference type="PROSITE" id="PS51178"/>
    </source>
</evidence>
<dbReference type="Pfam" id="PF03793">
    <property type="entry name" value="PASTA"/>
    <property type="match status" value="3"/>
</dbReference>
<evidence type="ECO:0000313" key="13">
    <source>
        <dbReference type="Proteomes" id="UP000009226"/>
    </source>
</evidence>
<keyword evidence="9" id="KW-1133">Transmembrane helix</keyword>
<dbReference type="GO" id="GO:0106310">
    <property type="term" value="F:protein serine kinase activity"/>
    <property type="evidence" value="ECO:0007669"/>
    <property type="project" value="RHEA"/>
</dbReference>
<proteinExistence type="predicted"/>
<dbReference type="InterPro" id="IPR005543">
    <property type="entry name" value="PASTA_dom"/>
</dbReference>
<reference evidence="12" key="1">
    <citation type="submission" date="2011-05" db="EMBL/GenBank/DDBJ databases">
        <title>Complete sequence of Desulfotomaculum carboxydivorans CO-1-SRB.</title>
        <authorList>
            <consortium name="US DOE Joint Genome Institute"/>
            <person name="Lucas S."/>
            <person name="Han J."/>
            <person name="Lapidus A."/>
            <person name="Cheng J.-F."/>
            <person name="Goodwin L."/>
            <person name="Pitluck S."/>
            <person name="Peters L."/>
            <person name="Mikhailova N."/>
            <person name="Lu M."/>
            <person name="Han C."/>
            <person name="Tapia R."/>
            <person name="Land M."/>
            <person name="Hauser L."/>
            <person name="Kyrpides N."/>
            <person name="Ivanova N."/>
            <person name="Pagani I."/>
            <person name="Stams A."/>
            <person name="Plugge C."/>
            <person name="Muyzer G."/>
            <person name="Kuever J."/>
            <person name="Parshina S."/>
            <person name="Ivanova A."/>
            <person name="Nazina T."/>
            <person name="Woyke T."/>
        </authorList>
    </citation>
    <scope>NUCLEOTIDE SEQUENCE [LARGE SCALE GENOMIC DNA]</scope>
    <source>
        <strain evidence="12">CO-1-SRB</strain>
    </source>
</reference>